<dbReference type="PATRIC" id="fig|718251.5.peg.818"/>
<reference evidence="2 3" key="2">
    <citation type="journal article" date="2011" name="BMC Immunol.">
        <title>Comparison of static immersion and intravenous injection systems for exposure of zebrafish embryos to the natural pathogen Edwardsiella tarda.</title>
        <authorList>
            <person name="van Soest J.J."/>
            <person name="Stockhammer O.W."/>
            <person name="Ordas A."/>
            <person name="Bloemberg G.V."/>
            <person name="Spaink H.P."/>
            <person name="Meijer A.H."/>
        </authorList>
    </citation>
    <scope>NUCLEOTIDE SEQUENCE [LARGE SCALE GENOMIC DNA]</scope>
    <source>
        <strain evidence="2 3">FL6-60</strain>
    </source>
</reference>
<gene>
    <name evidence="2" type="primary">esaL</name>
    <name evidence="2" type="ordered locus">ETAF_0798</name>
</gene>
<dbReference type="GO" id="GO:0019867">
    <property type="term" value="C:outer membrane"/>
    <property type="evidence" value="ECO:0007669"/>
    <property type="project" value="InterPro"/>
</dbReference>
<evidence type="ECO:0000313" key="2">
    <source>
        <dbReference type="EMBL" id="ADM40917.1"/>
    </source>
</evidence>
<dbReference type="InterPro" id="IPR010812">
    <property type="entry name" value="HrpJ-like"/>
</dbReference>
<organism evidence="2 3">
    <name type="scientific">Edwardsiella tarda (strain FL6-60)</name>
    <dbReference type="NCBI Taxonomy" id="718251"/>
    <lineage>
        <taxon>Bacteria</taxon>
        <taxon>Pseudomonadati</taxon>
        <taxon>Pseudomonadota</taxon>
        <taxon>Gammaproteobacteria</taxon>
        <taxon>Enterobacterales</taxon>
        <taxon>Hafniaceae</taxon>
        <taxon>Edwardsiella</taxon>
    </lineage>
</organism>
<protein>
    <submittedName>
        <fullName evidence="2">EsaL</fullName>
    </submittedName>
</protein>
<dbReference type="AlphaFoldDB" id="A0A0H3DSC4"/>
<feature type="domain" description="Hypersensitivity response secretion-like HrpJ" evidence="1">
    <location>
        <begin position="77"/>
        <end position="235"/>
    </location>
</feature>
<dbReference type="Pfam" id="PF07201">
    <property type="entry name" value="HrpJ"/>
    <property type="match status" value="1"/>
</dbReference>
<dbReference type="InterPro" id="IPR038347">
    <property type="entry name" value="TyeA_sf"/>
</dbReference>
<evidence type="ECO:0000259" key="1">
    <source>
        <dbReference type="Pfam" id="PF07201"/>
    </source>
</evidence>
<dbReference type="GO" id="GO:0046903">
    <property type="term" value="P:secretion"/>
    <property type="evidence" value="ECO:0007669"/>
    <property type="project" value="InterPro"/>
</dbReference>
<keyword evidence="3" id="KW-1185">Reference proteome</keyword>
<name>A0A0H3DSC4_EDWTF</name>
<dbReference type="EMBL" id="CP002154">
    <property type="protein sequence ID" value="ADM40917.1"/>
    <property type="molecule type" value="Genomic_DNA"/>
</dbReference>
<dbReference type="HOGENOM" id="CLU_062002_0_0_6"/>
<reference evidence="3" key="1">
    <citation type="submission" date="2010-08" db="EMBL/GenBank/DDBJ databases">
        <title>Genome comparisons of Edwardsiella bacteria analysed using deep sequencing technology.</title>
        <authorList>
            <person name="van Soest J.J."/>
            <person name="Henkel C.V."/>
            <person name="Jansen H.J."/>
            <person name="van den Hondel C.A.M.J.J."/>
            <person name="Bloemberg G.V."/>
            <person name="Meijer A.H."/>
            <person name="Spaink H.P."/>
        </authorList>
    </citation>
    <scope>NUCLEOTIDE SEQUENCE [LARGE SCALE GENOMIC DNA]</scope>
    <source>
        <strain evidence="3">FL6-60</strain>
    </source>
</reference>
<dbReference type="KEGG" id="etd:ETAF_0798"/>
<sequence length="372" mass="40406">MTGCCAFTWIARPSSRACCSCSGIAPAGGNMLNIHSASLAPTDRQTIVPHAAPGPENGASVIAQAMVELSESQSDALEETQEDLSFALGGRLRELRNGKEHDSSSRDRVLMHKLVAEVAMIAEEDLSDLNDDSAWQHAPQLLSALQAQYPAPGAAALHLAAWLAHRQPGARLRSRMEAALASLMADDQTAIALFATLEFGAVTPGLRQELLQLYHRALAPRRQISQWLNLLGERQQRHKKIRAMLHLLAYALSASGQPIVGSHLAAVIDDLRQLLRLLGLEDYCDRAAAALGMPAISGEGLMLLVVQLIEQIWLNADTLAEMLPPQAELDRYRLLQSLGKLIQLLPDACFNDADHRLQLDDAIHNLSDSIVS</sequence>
<proteinExistence type="predicted"/>
<dbReference type="Gene3D" id="1.20.1280.80">
    <property type="match status" value="1"/>
</dbReference>
<evidence type="ECO:0000313" key="3">
    <source>
        <dbReference type="Proteomes" id="UP000002230"/>
    </source>
</evidence>
<dbReference type="SUPFAM" id="SSF140591">
    <property type="entry name" value="Type III secretion system domain"/>
    <property type="match status" value="1"/>
</dbReference>
<accession>A0A0H3DSC4</accession>
<dbReference type="Proteomes" id="UP000002230">
    <property type="component" value="Chromosome"/>
</dbReference>